<geneLocation type="plasmid" evidence="7 8">
    <name>pHCG3</name>
</geneLocation>
<dbReference type="GO" id="GO:0016020">
    <property type="term" value="C:membrane"/>
    <property type="evidence" value="ECO:0007669"/>
    <property type="project" value="UniProtKB-SubCell"/>
</dbReference>
<reference evidence="7 8" key="2">
    <citation type="journal article" date="2011" name="J. Bacteriol.">
        <title>Complete genome sequences of the chemolithoautotrophic Oligotropha carboxidovorans strains OM4 and OM5.</title>
        <authorList>
            <person name="Volland S."/>
            <person name="Rachinger M."/>
            <person name="Strittmatter A."/>
            <person name="Daniel R."/>
            <person name="Gottschalk G."/>
            <person name="Meyer O."/>
        </authorList>
    </citation>
    <scope>NUCLEOTIDE SEQUENCE [LARGE SCALE GENOMIC DNA]</scope>
    <source>
        <strain evidence="8">ATCC 49405 / DSM 1227 / KCTC 32145 / OM5</strain>
    </source>
</reference>
<keyword evidence="5 6" id="KW-0472">Membrane</keyword>
<dbReference type="CDD" id="cd16429">
    <property type="entry name" value="VirB10"/>
    <property type="match status" value="1"/>
</dbReference>
<proteinExistence type="inferred from homology"/>
<dbReference type="OrthoDB" id="9807354at2"/>
<evidence type="ECO:0000256" key="3">
    <source>
        <dbReference type="ARBA" id="ARBA00022692"/>
    </source>
</evidence>
<dbReference type="Proteomes" id="UP000007730">
    <property type="component" value="Plasmid pHCG3"/>
</dbReference>
<evidence type="ECO:0000256" key="4">
    <source>
        <dbReference type="ARBA" id="ARBA00022989"/>
    </source>
</evidence>
<dbReference type="Gene3D" id="2.40.128.260">
    <property type="entry name" value="Type IV secretion system, VirB10/TraB/TrbI"/>
    <property type="match status" value="1"/>
</dbReference>
<reference evidence="7 8" key="1">
    <citation type="journal article" date="2003" name="Gene">
        <title>Complete nucleotide sequence of the circular megaplasmid pHCG3 of Oligotropha carboxidovorans: function in the chemolithoautotrophic utilization of CO, H(2) and CO(2).</title>
        <authorList>
            <person name="Fuhrmann S."/>
            <person name="Ferner M."/>
            <person name="Jeffke T."/>
            <person name="Henne A."/>
            <person name="Gottschalk G."/>
            <person name="Meyer O."/>
        </authorList>
    </citation>
    <scope>NUCLEOTIDE SEQUENCE [LARGE SCALE GENOMIC DNA]</scope>
    <source>
        <strain evidence="8">ATCC 49405 / DSM 1227 / KCTC 32145 / OM5</strain>
        <plasmid evidence="7">pHCG3</plasmid>
    </source>
</reference>
<keyword evidence="8" id="KW-1185">Reference proteome</keyword>
<dbReference type="AlphaFoldDB" id="Q6LB42"/>
<dbReference type="NCBIfam" id="NF010405">
    <property type="entry name" value="PRK13831.1"/>
    <property type="match status" value="1"/>
</dbReference>
<evidence type="ECO:0000256" key="6">
    <source>
        <dbReference type="SAM" id="Phobius"/>
    </source>
</evidence>
<keyword evidence="7" id="KW-0614">Plasmid</keyword>
<evidence type="ECO:0000313" key="8">
    <source>
        <dbReference type="Proteomes" id="UP000007730"/>
    </source>
</evidence>
<dbReference type="RefSeq" id="WP_013913811.1">
    <property type="nucleotide sequence ID" value="NC_015689.1"/>
</dbReference>
<dbReference type="HOGENOM" id="CLU_042657_2_0_5"/>
<comment type="subcellular location">
    <subcellularLocation>
        <location evidence="1">Membrane</location>
        <topology evidence="1">Single-pass membrane protein</topology>
    </subcellularLocation>
</comment>
<dbReference type="PATRIC" id="fig|504832.7.peg.3696"/>
<accession>Q6LB42</accession>
<evidence type="ECO:0000256" key="2">
    <source>
        <dbReference type="ARBA" id="ARBA00010265"/>
    </source>
</evidence>
<dbReference type="InterPro" id="IPR042217">
    <property type="entry name" value="T4SS_VirB10/TrbI"/>
</dbReference>
<evidence type="ECO:0000256" key="5">
    <source>
        <dbReference type="ARBA" id="ARBA00023136"/>
    </source>
</evidence>
<dbReference type="Pfam" id="PF03743">
    <property type="entry name" value="TrbI"/>
    <property type="match status" value="1"/>
</dbReference>
<gene>
    <name evidence="7" type="primary">trbI</name>
    <name evidence="7" type="ordered locus">OCA5_pHCG301170</name>
</gene>
<name>Q6LB42_AFIC5</name>
<comment type="similarity">
    <text evidence="2">Belongs to the TrbI/VirB10 family.</text>
</comment>
<dbReference type="EMBL" id="CP002827">
    <property type="protein sequence ID" value="AEI08188.1"/>
    <property type="molecule type" value="Genomic_DNA"/>
</dbReference>
<keyword evidence="4 6" id="KW-1133">Transmembrane helix</keyword>
<organism evidence="7 8">
    <name type="scientific">Afipia carboxidovorans (strain ATCC 49405 / DSM 1227 / KCTC 32145 / OM5)</name>
    <name type="common">Oligotropha carboxidovorans</name>
    <dbReference type="NCBI Taxonomy" id="504832"/>
    <lineage>
        <taxon>Bacteria</taxon>
        <taxon>Pseudomonadati</taxon>
        <taxon>Pseudomonadota</taxon>
        <taxon>Alphaproteobacteria</taxon>
        <taxon>Hyphomicrobiales</taxon>
        <taxon>Nitrobacteraceae</taxon>
        <taxon>Afipia</taxon>
    </lineage>
</organism>
<feature type="transmembrane region" description="Helical" evidence="6">
    <location>
        <begin position="23"/>
        <end position="43"/>
    </location>
</feature>
<protein>
    <submittedName>
        <fullName evidence="7">Conjugal transfer protein TrbI</fullName>
    </submittedName>
</protein>
<keyword evidence="3 6" id="KW-0812">Transmembrane</keyword>
<dbReference type="InterPro" id="IPR005498">
    <property type="entry name" value="T4SS_VirB10/TraB/TrbI"/>
</dbReference>
<dbReference type="KEGG" id="ocg:OCA5_pHCG301170"/>
<evidence type="ECO:0000313" key="7">
    <source>
        <dbReference type="EMBL" id="AEI08188.1"/>
    </source>
</evidence>
<evidence type="ECO:0000256" key="1">
    <source>
        <dbReference type="ARBA" id="ARBA00004167"/>
    </source>
</evidence>
<sequence>MTQSLDLNGAAPNGPKMRRLNRLPVIVAIVLAVLFFGVIFYGLSTRGLYFRGDRQADGLSSGSASTYADQMKRGVPNGIIDDPNATQVLQPTPPVAPERPAANPFTPARESQTQQAAMETEEAWRLRMQREQQEQFMREQQRQRMARYQANGAAYDSPLAINLAKLQTNVATASGPATAPASAPGVARPTGAADLYAAAMRAGLGQPVDPNGQTNKESFINQDLKKLGYVPNSVVPQRSPYELKRGSIIPATLITGINSDLPGRITAQVSQNVFDSATGHHLLIPQGTRLLGRYDSKVTFGQSRVLVVWTDIILPNGSTLQIGAMAGSDAEGYGGFKDQVDNHYFQIFGSAILIAAIGAGTEMAIPRDRSAFGMENSAEYAARRSFVETFGRVAERTISKNMDVQPTLEIRPGYKFNVLVDQDMVFPSAYRS</sequence>